<keyword evidence="10 18" id="KW-0238">DNA-binding</keyword>
<dbReference type="Gene3D" id="4.10.170.10">
    <property type="entry name" value="p53-like tetramerisation domain"/>
    <property type="match status" value="1"/>
</dbReference>
<evidence type="ECO:0000256" key="11">
    <source>
        <dbReference type="ARBA" id="ARBA00023159"/>
    </source>
</evidence>
<proteinExistence type="inferred from homology"/>
<dbReference type="InterPro" id="IPR002117">
    <property type="entry name" value="p53_tumour_suppressor"/>
</dbReference>
<evidence type="ECO:0000256" key="7">
    <source>
        <dbReference type="ARBA" id="ARBA00022723"/>
    </source>
</evidence>
<keyword evidence="13 18" id="KW-0539">Nucleus</keyword>
<evidence type="ECO:0000256" key="9">
    <source>
        <dbReference type="ARBA" id="ARBA00023015"/>
    </source>
</evidence>
<sequence>MIMESDTIPTALSNFDANVGELSQPADFFPGRSPEFDAPPGENSDVEESRSWENLENVQSEPPEALFQEELEEAVIERPSTCSPQPFLSTADTTPSPALSVISTANYMGELGFQLHFHQSGTAKSVTSTYSPDLNKLYCLSGKTCPVEIHVDQSPPPGAVLRATAVYKLLEHRAVVVRCCPYHEGAAENNEGPANRSHLIRAEGCQRAQYIEDSATGRHSVLVPYEQSQPGTKCYTVFYTFMCNISCRGGMNRRPILTIITLETQGGEILGQGCFEVRVCACPGRDRKNDEENFRKRNASFSEVSHLEVQNKKIKYSNTSADDGVYTLLVRGKERFEMLKKINDSLELSDSIPATELEKYRLKVNSGVHKHERQAPEPKKGKKLLKKKSSDRGGEADRDP</sequence>
<dbReference type="GO" id="GO:0000978">
    <property type="term" value="F:RNA polymerase II cis-regulatory region sequence-specific DNA binding"/>
    <property type="evidence" value="ECO:0007669"/>
    <property type="project" value="TreeGrafter"/>
</dbReference>
<keyword evidence="7 15" id="KW-0479">Metal-binding</keyword>
<keyword evidence="23" id="KW-1185">Reference proteome</keyword>
<evidence type="ECO:0000256" key="4">
    <source>
        <dbReference type="ARBA" id="ARBA00022490"/>
    </source>
</evidence>
<dbReference type="PANTHER" id="PTHR11447:SF6">
    <property type="entry name" value="CELLULAR TUMOR ANTIGEN P53"/>
    <property type="match status" value="1"/>
</dbReference>
<evidence type="ECO:0000256" key="2">
    <source>
        <dbReference type="ARBA" id="ARBA00011393"/>
    </source>
</evidence>
<feature type="compositionally biased region" description="Basic and acidic residues" evidence="19">
    <location>
        <begin position="388"/>
        <end position="400"/>
    </location>
</feature>
<comment type="function">
    <text evidence="18">Multifunctional transcription factor that induces cell cycle arrest, DNA repair or apoptosis upon binding to its target DNA sequence. Acts as a tumor suppressor in many tumor types; induces growth arrest or apoptosis depending on the physiological circumstances and cell type. Negatively regulates cell division by controlling expression of a set of genes required for this process. One of the activated genes is an inhibitor of cyclin-dependent kinases. Apoptosis induction seems to be mediated either by stimulation of BAX and FAS antigen expression, or by repression of Bcl-2 expression.</text>
</comment>
<evidence type="ECO:0000256" key="12">
    <source>
        <dbReference type="ARBA" id="ARBA00023163"/>
    </source>
</evidence>
<gene>
    <name evidence="22" type="primary">TP53</name>
</gene>
<dbReference type="Pfam" id="PF07710">
    <property type="entry name" value="P53_tetramer"/>
    <property type="match status" value="1"/>
</dbReference>
<evidence type="ECO:0000313" key="23">
    <source>
        <dbReference type="Proteomes" id="UP000694397"/>
    </source>
</evidence>
<dbReference type="GO" id="GO:0005634">
    <property type="term" value="C:nucleus"/>
    <property type="evidence" value="ECO:0007669"/>
    <property type="project" value="UniProtKB-SubCell"/>
</dbReference>
<evidence type="ECO:0000256" key="16">
    <source>
        <dbReference type="PIRSR" id="PIRSR602117-2"/>
    </source>
</evidence>
<keyword evidence="14 18" id="KW-0131">Cell cycle</keyword>
<dbReference type="PANTHER" id="PTHR11447">
    <property type="entry name" value="CELLULAR TUMOR ANTIGEN P53"/>
    <property type="match status" value="1"/>
</dbReference>
<evidence type="ECO:0000256" key="19">
    <source>
        <dbReference type="SAM" id="MobiDB-lite"/>
    </source>
</evidence>
<dbReference type="Proteomes" id="UP000694397">
    <property type="component" value="Chromosome 13"/>
</dbReference>
<keyword evidence="6 18" id="KW-0053">Apoptosis</keyword>
<feature type="region of interest" description="Disordered" evidence="19">
    <location>
        <begin position="363"/>
        <end position="400"/>
    </location>
</feature>
<evidence type="ECO:0000256" key="5">
    <source>
        <dbReference type="ARBA" id="ARBA00022553"/>
    </source>
</evidence>
<evidence type="ECO:0000256" key="6">
    <source>
        <dbReference type="ARBA" id="ARBA00022703"/>
    </source>
</evidence>
<evidence type="ECO:0000256" key="15">
    <source>
        <dbReference type="PIRSR" id="PIRSR602117-1"/>
    </source>
</evidence>
<evidence type="ECO:0000256" key="17">
    <source>
        <dbReference type="PIRSR" id="PIRSR602117-3"/>
    </source>
</evidence>
<reference evidence="22" key="3">
    <citation type="submission" date="2025-09" db="UniProtKB">
        <authorList>
            <consortium name="Ensembl"/>
        </authorList>
    </citation>
    <scope>IDENTIFICATION</scope>
</reference>
<dbReference type="Pfam" id="PF00870">
    <property type="entry name" value="P53"/>
    <property type="match status" value="1"/>
</dbReference>
<evidence type="ECO:0000256" key="3">
    <source>
        <dbReference type="ARBA" id="ARBA00017135"/>
    </source>
</evidence>
<dbReference type="PRINTS" id="PR00386">
    <property type="entry name" value="P53SUPPRESSR"/>
</dbReference>
<dbReference type="InterPro" id="IPR008967">
    <property type="entry name" value="p53-like_TF_DNA-bd_sf"/>
</dbReference>
<name>A0A8C9UWI4_SCLFO</name>
<evidence type="ECO:0000259" key="20">
    <source>
        <dbReference type="Pfam" id="PF00870"/>
    </source>
</evidence>
<dbReference type="FunFam" id="4.10.170.10:FF:000005">
    <property type="entry name" value="Cellular tumor antigen p53"/>
    <property type="match status" value="1"/>
</dbReference>
<keyword evidence="12 18" id="KW-0804">Transcription</keyword>
<dbReference type="GO" id="GO:0046872">
    <property type="term" value="F:metal ion binding"/>
    <property type="evidence" value="ECO:0007669"/>
    <property type="project" value="UniProtKB-KW"/>
</dbReference>
<reference evidence="22" key="2">
    <citation type="submission" date="2025-08" db="UniProtKB">
        <authorList>
            <consortium name="Ensembl"/>
        </authorList>
    </citation>
    <scope>IDENTIFICATION</scope>
</reference>
<feature type="domain" description="p53 tetramerisation" evidence="21">
    <location>
        <begin position="318"/>
        <end position="354"/>
    </location>
</feature>
<feature type="domain" description="p53 DNA-binding" evidence="20">
    <location>
        <begin position="104"/>
        <end position="293"/>
    </location>
</feature>
<feature type="binding site" evidence="15">
    <location>
        <position position="180"/>
    </location>
    <ligand>
        <name>Zn(2+)</name>
        <dbReference type="ChEBI" id="CHEBI:29105"/>
    </ligand>
</feature>
<keyword evidence="4 18" id="KW-0963">Cytoplasm</keyword>
<dbReference type="GO" id="GO:0005737">
    <property type="term" value="C:cytoplasm"/>
    <property type="evidence" value="ECO:0007669"/>
    <property type="project" value="UniProtKB-SubCell"/>
</dbReference>
<dbReference type="SUPFAM" id="SSF47719">
    <property type="entry name" value="p53 tetramerization domain"/>
    <property type="match status" value="1"/>
</dbReference>
<accession>A0A8C9UWI4</accession>
<feature type="binding site" evidence="15">
    <location>
        <position position="183"/>
    </location>
    <ligand>
        <name>Zn(2+)</name>
        <dbReference type="ChEBI" id="CHEBI:29105"/>
    </ligand>
</feature>
<dbReference type="GO" id="GO:0051262">
    <property type="term" value="P:protein tetramerization"/>
    <property type="evidence" value="ECO:0007669"/>
    <property type="project" value="InterPro"/>
</dbReference>
<evidence type="ECO:0000256" key="1">
    <source>
        <dbReference type="ARBA" id="ARBA00006167"/>
    </source>
</evidence>
<dbReference type="GO" id="GO:0006915">
    <property type="term" value="P:apoptotic process"/>
    <property type="evidence" value="ECO:0007669"/>
    <property type="project" value="UniProtKB-KW"/>
</dbReference>
<organism evidence="22 23">
    <name type="scientific">Scleropages formosus</name>
    <name type="common">Asian bonytongue</name>
    <name type="synonym">Osteoglossum formosum</name>
    <dbReference type="NCBI Taxonomy" id="113540"/>
    <lineage>
        <taxon>Eukaryota</taxon>
        <taxon>Metazoa</taxon>
        <taxon>Chordata</taxon>
        <taxon>Craniata</taxon>
        <taxon>Vertebrata</taxon>
        <taxon>Euteleostomi</taxon>
        <taxon>Actinopterygii</taxon>
        <taxon>Neopterygii</taxon>
        <taxon>Teleostei</taxon>
        <taxon>Osteoglossocephala</taxon>
        <taxon>Osteoglossomorpha</taxon>
        <taxon>Osteoglossiformes</taxon>
        <taxon>Osteoglossidae</taxon>
        <taxon>Scleropages</taxon>
    </lineage>
</organism>
<evidence type="ECO:0000313" key="22">
    <source>
        <dbReference type="Ensembl" id="ENSSFOP00015000080.2"/>
    </source>
</evidence>
<dbReference type="InterPro" id="IPR036674">
    <property type="entry name" value="p53_tetramer_sf"/>
</dbReference>
<comment type="similarity">
    <text evidence="1 18">Belongs to the p53 family.</text>
</comment>
<keyword evidence="5" id="KW-0597">Phosphoprotein</keyword>
<comment type="subcellular location">
    <subcellularLocation>
        <location evidence="18">Cytoplasm</location>
    </subcellularLocation>
    <subcellularLocation>
        <location evidence="18">Nucleus</location>
    </subcellularLocation>
</comment>
<comment type="cofactor">
    <cofactor evidence="15 18">
        <name>Zn(2+)</name>
        <dbReference type="ChEBI" id="CHEBI:29105"/>
    </cofactor>
    <text evidence="15 18">Binds 1 zinc ion per subunit.</text>
</comment>
<dbReference type="GeneTree" id="ENSGT00950000183153"/>
<evidence type="ECO:0000259" key="21">
    <source>
        <dbReference type="Pfam" id="PF07710"/>
    </source>
</evidence>
<evidence type="ECO:0000256" key="14">
    <source>
        <dbReference type="ARBA" id="ARBA00023306"/>
    </source>
</evidence>
<evidence type="ECO:0000256" key="13">
    <source>
        <dbReference type="ARBA" id="ARBA00023242"/>
    </source>
</evidence>
<evidence type="ECO:0000256" key="10">
    <source>
        <dbReference type="ARBA" id="ARBA00023125"/>
    </source>
</evidence>
<evidence type="ECO:0000256" key="8">
    <source>
        <dbReference type="ARBA" id="ARBA00022833"/>
    </source>
</evidence>
<feature type="binding site" evidence="15">
    <location>
        <position position="243"/>
    </location>
    <ligand>
        <name>Zn(2+)</name>
        <dbReference type="ChEBI" id="CHEBI:29105"/>
    </ligand>
</feature>
<feature type="site" description="Interaction with DNA" evidence="16">
    <location>
        <position position="124"/>
    </location>
</feature>
<reference evidence="22 23" key="1">
    <citation type="submission" date="2019-04" db="EMBL/GenBank/DDBJ databases">
        <authorList>
            <consortium name="Wellcome Sanger Institute Data Sharing"/>
        </authorList>
    </citation>
    <scope>NUCLEOTIDE SEQUENCE [LARGE SCALE GENOMIC DNA]</scope>
</reference>
<keyword evidence="8 15" id="KW-0862">Zinc</keyword>
<keyword evidence="9 18" id="KW-0805">Transcription regulation</keyword>
<dbReference type="CDD" id="cd08367">
    <property type="entry name" value="P53"/>
    <property type="match status" value="1"/>
</dbReference>
<dbReference type="InterPro" id="IPR010991">
    <property type="entry name" value="p53_tetrameristn"/>
</dbReference>
<comment type="subunit">
    <text evidence="2 18">Binds DNA as a homotetramer.</text>
</comment>
<keyword evidence="11 18" id="KW-0010">Activator</keyword>
<feature type="cross-link" description="Glycyl lysine isopeptide (Lys-Gly) (interchain with G-Cter in ubiquitin)" evidence="17">
    <location>
        <position position="296"/>
    </location>
</feature>
<dbReference type="InterPro" id="IPR012346">
    <property type="entry name" value="p53/RUNT-type_TF_DNA-bd_sf"/>
</dbReference>
<dbReference type="SUPFAM" id="SSF49417">
    <property type="entry name" value="p53-like transcription factors"/>
    <property type="match status" value="1"/>
</dbReference>
<dbReference type="AlphaFoldDB" id="A0A8C9UWI4"/>
<dbReference type="OrthoDB" id="5915660at2759"/>
<protein>
    <recommendedName>
        <fullName evidence="3 18">Cellular tumor antigen p53</fullName>
    </recommendedName>
</protein>
<dbReference type="InterPro" id="IPR011615">
    <property type="entry name" value="p53_DNA-bd"/>
</dbReference>
<feature type="region of interest" description="Disordered" evidence="19">
    <location>
        <begin position="21"/>
        <end position="63"/>
    </location>
</feature>
<dbReference type="GO" id="GO:0000981">
    <property type="term" value="F:DNA-binding transcription factor activity, RNA polymerase II-specific"/>
    <property type="evidence" value="ECO:0007669"/>
    <property type="project" value="TreeGrafter"/>
</dbReference>
<evidence type="ECO:0000256" key="18">
    <source>
        <dbReference type="RuleBase" id="RU003304"/>
    </source>
</evidence>
<dbReference type="Gene3D" id="2.60.40.720">
    <property type="match status" value="1"/>
</dbReference>
<dbReference type="Ensembl" id="ENSSFOT00015000104.2">
    <property type="protein sequence ID" value="ENSSFOP00015000080.2"/>
    <property type="gene ID" value="ENSSFOG00015000107.2"/>
</dbReference>
<feature type="binding site" evidence="15">
    <location>
        <position position="247"/>
    </location>
    <ligand>
        <name>Zn(2+)</name>
        <dbReference type="ChEBI" id="CHEBI:29105"/>
    </ligand>
</feature>